<evidence type="ECO:0000313" key="1">
    <source>
        <dbReference type="EMBL" id="CAG6457831.1"/>
    </source>
</evidence>
<sequence>METLWRFGCCRRVSGNVPARWFWLTSRTWTMTLPWKWPIRSLRKILVRRRRRRPRWLVLSSANGASIVAFWPRIRWRNRRGICSFLRIGMCREFGLKRVNRRHSYRNGLW</sequence>
<dbReference type="AlphaFoldDB" id="A0A8D8AIH5"/>
<organism evidence="1">
    <name type="scientific">Culex pipiens</name>
    <name type="common">House mosquito</name>
    <dbReference type="NCBI Taxonomy" id="7175"/>
    <lineage>
        <taxon>Eukaryota</taxon>
        <taxon>Metazoa</taxon>
        <taxon>Ecdysozoa</taxon>
        <taxon>Arthropoda</taxon>
        <taxon>Hexapoda</taxon>
        <taxon>Insecta</taxon>
        <taxon>Pterygota</taxon>
        <taxon>Neoptera</taxon>
        <taxon>Endopterygota</taxon>
        <taxon>Diptera</taxon>
        <taxon>Nematocera</taxon>
        <taxon>Culicoidea</taxon>
        <taxon>Culicidae</taxon>
        <taxon>Culicinae</taxon>
        <taxon>Culicini</taxon>
        <taxon>Culex</taxon>
        <taxon>Culex</taxon>
    </lineage>
</organism>
<dbReference type="EMBL" id="HBUE01033441">
    <property type="protein sequence ID" value="CAG6457831.1"/>
    <property type="molecule type" value="Transcribed_RNA"/>
</dbReference>
<accession>A0A8D8AIH5</accession>
<name>A0A8D8AIH5_CULPI</name>
<reference evidence="1" key="1">
    <citation type="submission" date="2021-05" db="EMBL/GenBank/DDBJ databases">
        <authorList>
            <person name="Alioto T."/>
            <person name="Alioto T."/>
            <person name="Gomez Garrido J."/>
        </authorList>
    </citation>
    <scope>NUCLEOTIDE SEQUENCE</scope>
</reference>
<protein>
    <submittedName>
        <fullName evidence="1">(northern house mosquito) hypothetical protein</fullName>
    </submittedName>
</protein>
<proteinExistence type="predicted"/>